<evidence type="ECO:0000256" key="1">
    <source>
        <dbReference type="SAM" id="Phobius"/>
    </source>
</evidence>
<keyword evidence="1" id="KW-1133">Transmembrane helix</keyword>
<dbReference type="EMBL" id="DSXR01000054">
    <property type="protein sequence ID" value="HGS87118.1"/>
    <property type="molecule type" value="Genomic_DNA"/>
</dbReference>
<dbReference type="Pfam" id="PF04075">
    <property type="entry name" value="F420H2_quin_red"/>
    <property type="match status" value="1"/>
</dbReference>
<reference evidence="2" key="1">
    <citation type="journal article" date="2020" name="mSystems">
        <title>Genome- and Community-Level Interaction Insights into Carbon Utilization and Element Cycling Functions of Hydrothermarchaeota in Hydrothermal Sediment.</title>
        <authorList>
            <person name="Zhou Z."/>
            <person name="Liu Y."/>
            <person name="Xu W."/>
            <person name="Pan J."/>
            <person name="Luo Z.H."/>
            <person name="Li M."/>
        </authorList>
    </citation>
    <scope>NUCLEOTIDE SEQUENCE [LARGE SCALE GENOMIC DNA]</scope>
    <source>
        <strain evidence="2">SpSt-556</strain>
    </source>
</reference>
<keyword evidence="1" id="KW-0812">Transmembrane</keyword>
<dbReference type="NCBIfam" id="TIGR00026">
    <property type="entry name" value="hi_GC_TIGR00026"/>
    <property type="match status" value="1"/>
</dbReference>
<sequence length="197" mass="22761">MKEPISVEFAGRLRQYFKKGNVLMVWLWRLGLGKHINIAPRYAGQIMVLEHSGRKSGKRYRTPVNYAIVNGEIYCVAGFGPVSDWYRNIIANPQVEVWLPDGWWAGLAEEVLDADLRLPILRQVLIASGFAARLFGVDPLKLSDEELDRLTRDYRLIRIRRTVARTGEGGPGDLAWIWPLTTFFLLFLLLKRRPRRR</sequence>
<name>A0A7C4KZ98_9CHLR</name>
<dbReference type="Gene3D" id="2.30.110.10">
    <property type="entry name" value="Electron Transport, Fmn-binding Protein, Chain A"/>
    <property type="match status" value="1"/>
</dbReference>
<dbReference type="InterPro" id="IPR012349">
    <property type="entry name" value="Split_barrel_FMN-bd"/>
</dbReference>
<dbReference type="GO" id="GO:0016491">
    <property type="term" value="F:oxidoreductase activity"/>
    <property type="evidence" value="ECO:0007669"/>
    <property type="project" value="InterPro"/>
</dbReference>
<proteinExistence type="predicted"/>
<organism evidence="2">
    <name type="scientific">Bellilinea caldifistulae</name>
    <dbReference type="NCBI Taxonomy" id="360411"/>
    <lineage>
        <taxon>Bacteria</taxon>
        <taxon>Bacillati</taxon>
        <taxon>Chloroflexota</taxon>
        <taxon>Anaerolineae</taxon>
        <taxon>Anaerolineales</taxon>
        <taxon>Anaerolineaceae</taxon>
        <taxon>Bellilinea</taxon>
    </lineage>
</organism>
<evidence type="ECO:0000313" key="2">
    <source>
        <dbReference type="EMBL" id="HGS87118.1"/>
    </source>
</evidence>
<protein>
    <submittedName>
        <fullName evidence="2">Nitroreductase family deazaflavin-dependent oxidoreductase</fullName>
    </submittedName>
</protein>
<feature type="transmembrane region" description="Helical" evidence="1">
    <location>
        <begin position="174"/>
        <end position="190"/>
    </location>
</feature>
<gene>
    <name evidence="2" type="ORF">ENT17_05805</name>
</gene>
<dbReference type="AlphaFoldDB" id="A0A7C4KZ98"/>
<comment type="caution">
    <text evidence="2">The sequence shown here is derived from an EMBL/GenBank/DDBJ whole genome shotgun (WGS) entry which is preliminary data.</text>
</comment>
<keyword evidence="1" id="KW-0472">Membrane</keyword>
<dbReference type="SUPFAM" id="SSF50475">
    <property type="entry name" value="FMN-binding split barrel"/>
    <property type="match status" value="1"/>
</dbReference>
<dbReference type="InterPro" id="IPR004378">
    <property type="entry name" value="F420H2_quin_Rdtase"/>
</dbReference>
<accession>A0A7C4KZ98</accession>